<gene>
    <name evidence="4" type="ORF">OCV99_07900</name>
</gene>
<evidence type="ECO:0000313" key="4">
    <source>
        <dbReference type="EMBL" id="MCU6686473.1"/>
    </source>
</evidence>
<dbReference type="SUPFAM" id="SSF53756">
    <property type="entry name" value="UDP-Glycosyltransferase/glycogen phosphorylase"/>
    <property type="match status" value="1"/>
</dbReference>
<feature type="domain" description="WsaF N-terminal" evidence="2">
    <location>
        <begin position="722"/>
        <end position="753"/>
    </location>
</feature>
<dbReference type="PANTHER" id="PTHR46401">
    <property type="entry name" value="GLYCOSYLTRANSFERASE WBBK-RELATED"/>
    <property type="match status" value="1"/>
</dbReference>
<dbReference type="PANTHER" id="PTHR46401:SF2">
    <property type="entry name" value="GLYCOSYLTRANSFERASE WBBK-RELATED"/>
    <property type="match status" value="1"/>
</dbReference>
<keyword evidence="4" id="KW-0328">Glycosyltransferase</keyword>
<organism evidence="4 5">
    <name type="scientific">Dorea acetigenes</name>
    <dbReference type="NCBI Taxonomy" id="2981787"/>
    <lineage>
        <taxon>Bacteria</taxon>
        <taxon>Bacillati</taxon>
        <taxon>Bacillota</taxon>
        <taxon>Clostridia</taxon>
        <taxon>Lachnospirales</taxon>
        <taxon>Lachnospiraceae</taxon>
        <taxon>Dorea</taxon>
    </lineage>
</organism>
<dbReference type="Proteomes" id="UP001652431">
    <property type="component" value="Unassembled WGS sequence"/>
</dbReference>
<dbReference type="Pfam" id="PF05045">
    <property type="entry name" value="RgpF"/>
    <property type="match status" value="2"/>
</dbReference>
<feature type="domain" description="WsaF C-terminal" evidence="3">
    <location>
        <begin position="796"/>
        <end position="921"/>
    </location>
</feature>
<dbReference type="Pfam" id="PF22772">
    <property type="entry name" value="WsaF_C"/>
    <property type="match status" value="1"/>
</dbReference>
<accession>A0ABT2RM85</accession>
<dbReference type="EC" id="2.4.-.-" evidence="4"/>
<dbReference type="EMBL" id="JAOQJU010000007">
    <property type="protein sequence ID" value="MCU6686473.1"/>
    <property type="molecule type" value="Genomic_DNA"/>
</dbReference>
<dbReference type="InterPro" id="IPR055050">
    <property type="entry name" value="WsaF_C"/>
</dbReference>
<dbReference type="RefSeq" id="WP_262575220.1">
    <property type="nucleotide sequence ID" value="NZ_JAOQJU010000007.1"/>
</dbReference>
<keyword evidence="1 4" id="KW-0808">Transferase</keyword>
<dbReference type="Gene3D" id="3.40.50.2000">
    <property type="entry name" value="Glycogen Phosphorylase B"/>
    <property type="match status" value="1"/>
</dbReference>
<evidence type="ECO:0000256" key="1">
    <source>
        <dbReference type="ARBA" id="ARBA00022679"/>
    </source>
</evidence>
<comment type="caution">
    <text evidence="4">The sequence shown here is derived from an EMBL/GenBank/DDBJ whole genome shotgun (WGS) entry which is preliminary data.</text>
</comment>
<name>A0ABT2RM85_9FIRM</name>
<dbReference type="InterPro" id="IPR048510">
    <property type="entry name" value="WsaF_N"/>
</dbReference>
<protein>
    <submittedName>
        <fullName evidence="4">Glycosyltransferase</fullName>
        <ecNumber evidence="4">2.4.-.-</ecNumber>
    </submittedName>
</protein>
<evidence type="ECO:0000313" key="5">
    <source>
        <dbReference type="Proteomes" id="UP001652431"/>
    </source>
</evidence>
<proteinExistence type="predicted"/>
<sequence length="967" mass="112191">MQDKGIQRVEAVSEAGIQLDRLDWKRENPAIAVQIHVFFTEVIGELLEAVNAIPYAYDCYISTDTAEKKKRIEEEFVPHCTAGQIRIEIFPNRGRDVAPFLMQMKDVINDYKYIAHLHTKKSETVDFGDQWRRFLYENVCGGRAYLLALFERMEREDKLGLIIPPFYPVIEKGAKWAGTKSEIELILKRVGGNVLLPKEPVFPAGTMFWAKTAAVRPLFELGYTQEDFPDEAGQVNDTLAHVIERIWVYLAEGQGYTYRICRNAIEEKKEEEACEAPQSRIMLYAHYDREDRVSDLDLESLKAMRSDVDELVFISNSRLTEKEKKKVAGVSDRVWLRENKGYDFGAWKYGMERLGFDYLAEFGQVILMNNSSVGPIYGLKMVFDRMRREQKDFWGITLYPYCADGSFINEPYIPEHIQSYFVVFNQNVVQSEVFRNFWKEYRPSDDFTETVARGETKLTPMLVQGGFTYGAYLPESRDLVQWFQTGQPQNELAYQYAVLGSPFLKKKAVYFLTIENRKKLLSYLEQLPVPECYAEFFSQIPEGAEGGSNTEKKPGLMLRGARLFRREGIRGVSRKLYHKTYQKLRGPQPQPEKSKLIEYYTFATNRTPIPLNREEYETHREDSVKILNWIIPDMGEGSGGHINMFRFISRLEDMGFHSRLYLFQSLLYQDDAHIRGFLAEKFPMLDSRVEVYQDVSSMGFAHGTIATFWQTAYYLRRFENTLSKFYFIQDYEPAFYAPGSDYELADATYRFGFRGITAGDWLKELMTEKYGMQADSFGFSYDRDTYVRKEKKSLKKRVFFYARPVTPRRDFEIGFLALQELCSRRKDVEIIFAGWDVSDYVIPFPHKNLGILPVSRLSEVYADCELCLVLSHTNLSLLPLEIMASGSVAVCSKGRNSSWLVNETNAVLVEYSVKDIADKLEYYLTHERELEEIRERGIAFAQSTSWDKEAEKVRDALLKGITEDEEK</sequence>
<dbReference type="Pfam" id="PF21374">
    <property type="entry name" value="WsaF_N"/>
    <property type="match status" value="1"/>
</dbReference>
<evidence type="ECO:0000259" key="2">
    <source>
        <dbReference type="Pfam" id="PF21374"/>
    </source>
</evidence>
<keyword evidence="5" id="KW-1185">Reference proteome</keyword>
<dbReference type="InterPro" id="IPR007739">
    <property type="entry name" value="RgpF"/>
</dbReference>
<dbReference type="Gene3D" id="3.40.50.11090">
    <property type="match status" value="1"/>
</dbReference>
<reference evidence="4 5" key="1">
    <citation type="journal article" date="2021" name="ISME Commun">
        <title>Automated analysis of genomic sequences facilitates high-throughput and comprehensive description of bacteria.</title>
        <authorList>
            <person name="Hitch T.C.A."/>
        </authorList>
    </citation>
    <scope>NUCLEOTIDE SEQUENCE [LARGE SCALE GENOMIC DNA]</scope>
    <source>
        <strain evidence="4 5">Sanger_03</strain>
    </source>
</reference>
<dbReference type="GO" id="GO:0016757">
    <property type="term" value="F:glycosyltransferase activity"/>
    <property type="evidence" value="ECO:0007669"/>
    <property type="project" value="UniProtKB-KW"/>
</dbReference>
<evidence type="ECO:0000259" key="3">
    <source>
        <dbReference type="Pfam" id="PF22772"/>
    </source>
</evidence>